<keyword evidence="4 7" id="KW-1133">Transmembrane helix</keyword>
<evidence type="ECO:0000256" key="4">
    <source>
        <dbReference type="ARBA" id="ARBA00022989"/>
    </source>
</evidence>
<dbReference type="PANTHER" id="PTHR33406:SF13">
    <property type="entry name" value="MEMBRANE PROTEIN YDFJ"/>
    <property type="match status" value="1"/>
</dbReference>
<evidence type="ECO:0000313" key="9">
    <source>
        <dbReference type="EMBL" id="QER86643.1"/>
    </source>
</evidence>
<dbReference type="SUPFAM" id="SSF82866">
    <property type="entry name" value="Multidrug efflux transporter AcrB transmembrane domain"/>
    <property type="match status" value="2"/>
</dbReference>
<reference evidence="9 10" key="1">
    <citation type="submission" date="2019-09" db="EMBL/GenBank/DDBJ databases">
        <title>Draft genome sequence of the Ebosin-producing strain Streptomyces sp. 139.</title>
        <authorList>
            <person name="Ai L."/>
            <person name="Geng M."/>
            <person name="Ma M."/>
            <person name="Bai L."/>
        </authorList>
    </citation>
    <scope>NUCLEOTIDE SEQUENCE [LARGE SCALE GENOMIC DNA]</scope>
    <source>
        <strain evidence="9 10">139</strain>
    </source>
</reference>
<sequence length="750" mass="78750">MGNGDARVRGLAARAGGWSARHRWAAVGIWVLFVVLAMGLGSAAGRVDVNESEQLKGETATAARIVEDAGIEEPAGESVLVQAKGDGPKATDPAFRSAVAAVVTAVEKTGQVTDVTSPYESDTISKDGRSALIQFDMRGDPQTAGERVEPVLEAVADVQKENGSLRIEEIGGASMMKTFDDAFGDDFKKAEYSAVPVALGILLIAFGALVAALLPVALAITAIVATMGLMGLVSHLQPMSDTANSVMLLVGLAVGVDYCLFYLRREREERAAGRDAQTALRIAAATSGRAIVVSGVTVCVAMAGMLFTGIAEFEAMGLASLMVVAVAMVGSVTVLPALLSLLGERVEKGRLPFLRRRRSGAGNDSRFWSAVLKRVLARPVLSVVVAAGALLAVAAPALGMKTENLTLDQEFGDSLPIVQTYNRVNEAFPGGSEPAEVVVKADDINAPEVKAALADFRAQAVASGASRGPVEIKLHDQQNLAFVYVPLVGGSDQDAAGASLEKLRDEVRPATLGKVDGIEAPITGQVAGNKDFNDQLVGSVVPVFAFVVVFAFVLMLLSFRSLTVAVTSIVLNLLSVGAAYGILVAVFQHGWGASLVGAEGVGAIITWLPLFLFVILFGLSMDYHVFVVSRIREARARGLETRDAIRHGVVTTAGVVTSAAVIMVAVFAIFGTLSMQSMKQMGVGLAAAVLIDATVIRGVLLPAVMSLLGERNWYFPTWLRRLPDLTHDEAPEALAPTPRAKDDEGEKVPV</sequence>
<feature type="transmembrane region" description="Helical" evidence="7">
    <location>
        <begin position="564"/>
        <end position="587"/>
    </location>
</feature>
<organism evidence="9 10">
    <name type="scientific">Streptomyces tendae</name>
    <dbReference type="NCBI Taxonomy" id="1932"/>
    <lineage>
        <taxon>Bacteria</taxon>
        <taxon>Bacillati</taxon>
        <taxon>Actinomycetota</taxon>
        <taxon>Actinomycetes</taxon>
        <taxon>Kitasatosporales</taxon>
        <taxon>Streptomycetaceae</taxon>
        <taxon>Streptomyces</taxon>
    </lineage>
</organism>
<dbReference type="InterPro" id="IPR050545">
    <property type="entry name" value="Mycobact_MmpL"/>
</dbReference>
<feature type="compositionally biased region" description="Basic and acidic residues" evidence="6">
    <location>
        <begin position="739"/>
        <end position="750"/>
    </location>
</feature>
<keyword evidence="5 7" id="KW-0472">Membrane</keyword>
<dbReference type="Gene3D" id="1.20.1640.10">
    <property type="entry name" value="Multidrug efflux transporter AcrB transmembrane domain"/>
    <property type="match status" value="2"/>
</dbReference>
<feature type="transmembrane region" description="Helical" evidence="7">
    <location>
        <begin position="317"/>
        <end position="342"/>
    </location>
</feature>
<feature type="transmembrane region" description="Helical" evidence="7">
    <location>
        <begin position="245"/>
        <end position="263"/>
    </location>
</feature>
<dbReference type="InterPro" id="IPR000731">
    <property type="entry name" value="SSD"/>
</dbReference>
<feature type="transmembrane region" description="Helical" evidence="7">
    <location>
        <begin position="649"/>
        <end position="673"/>
    </location>
</feature>
<keyword evidence="3 7" id="KW-0812">Transmembrane</keyword>
<evidence type="ECO:0000256" key="1">
    <source>
        <dbReference type="ARBA" id="ARBA00004651"/>
    </source>
</evidence>
<protein>
    <submittedName>
        <fullName evidence="9">MMPL family transporter</fullName>
    </submittedName>
</protein>
<proteinExistence type="predicted"/>
<keyword evidence="2" id="KW-1003">Cell membrane</keyword>
<evidence type="ECO:0000313" key="10">
    <source>
        <dbReference type="Proteomes" id="UP000324308"/>
    </source>
</evidence>
<dbReference type="EMBL" id="CP043959">
    <property type="protein sequence ID" value="QER86643.1"/>
    <property type="molecule type" value="Genomic_DNA"/>
</dbReference>
<feature type="transmembrane region" description="Helical" evidence="7">
    <location>
        <begin position="375"/>
        <end position="398"/>
    </location>
</feature>
<feature type="transmembrane region" description="Helical" evidence="7">
    <location>
        <begin position="290"/>
        <end position="311"/>
    </location>
</feature>
<accession>A0ABX5ZPR1</accession>
<dbReference type="Proteomes" id="UP000324308">
    <property type="component" value="Chromosome"/>
</dbReference>
<evidence type="ECO:0000259" key="8">
    <source>
        <dbReference type="PROSITE" id="PS50156"/>
    </source>
</evidence>
<evidence type="ECO:0000256" key="5">
    <source>
        <dbReference type="ARBA" id="ARBA00023136"/>
    </source>
</evidence>
<evidence type="ECO:0000256" key="2">
    <source>
        <dbReference type="ARBA" id="ARBA00022475"/>
    </source>
</evidence>
<feature type="transmembrane region" description="Helical" evidence="7">
    <location>
        <begin position="607"/>
        <end position="628"/>
    </location>
</feature>
<dbReference type="PANTHER" id="PTHR33406">
    <property type="entry name" value="MEMBRANE PROTEIN MJ1562-RELATED"/>
    <property type="match status" value="1"/>
</dbReference>
<feature type="domain" description="SSD" evidence="8">
    <location>
        <begin position="210"/>
        <end position="341"/>
    </location>
</feature>
<feature type="transmembrane region" description="Helical" evidence="7">
    <location>
        <begin position="24"/>
        <end position="44"/>
    </location>
</feature>
<dbReference type="InterPro" id="IPR004869">
    <property type="entry name" value="MMPL_dom"/>
</dbReference>
<dbReference type="Pfam" id="PF03176">
    <property type="entry name" value="MMPL"/>
    <property type="match status" value="2"/>
</dbReference>
<dbReference type="RefSeq" id="WP_150154461.1">
    <property type="nucleotide sequence ID" value="NZ_CP043959.1"/>
</dbReference>
<feature type="transmembrane region" description="Helical" evidence="7">
    <location>
        <begin position="536"/>
        <end position="557"/>
    </location>
</feature>
<dbReference type="PROSITE" id="PS50156">
    <property type="entry name" value="SSD"/>
    <property type="match status" value="1"/>
</dbReference>
<evidence type="ECO:0000256" key="7">
    <source>
        <dbReference type="SAM" id="Phobius"/>
    </source>
</evidence>
<feature type="transmembrane region" description="Helical" evidence="7">
    <location>
        <begin position="685"/>
        <end position="708"/>
    </location>
</feature>
<evidence type="ECO:0000256" key="6">
    <source>
        <dbReference type="SAM" id="MobiDB-lite"/>
    </source>
</evidence>
<feature type="transmembrane region" description="Helical" evidence="7">
    <location>
        <begin position="197"/>
        <end position="225"/>
    </location>
</feature>
<gene>
    <name evidence="9" type="ORF">F3L20_12695</name>
</gene>
<name>A0ABX5ZPR1_STRTE</name>
<comment type="subcellular location">
    <subcellularLocation>
        <location evidence="1">Cell membrane</location>
        <topology evidence="1">Multi-pass membrane protein</topology>
    </subcellularLocation>
</comment>
<evidence type="ECO:0000256" key="3">
    <source>
        <dbReference type="ARBA" id="ARBA00022692"/>
    </source>
</evidence>
<feature type="region of interest" description="Disordered" evidence="6">
    <location>
        <begin position="731"/>
        <end position="750"/>
    </location>
</feature>
<keyword evidence="10" id="KW-1185">Reference proteome</keyword>